<feature type="compositionally biased region" description="Basic residues" evidence="5">
    <location>
        <begin position="88"/>
        <end position="97"/>
    </location>
</feature>
<dbReference type="GO" id="GO:0006886">
    <property type="term" value="P:intracellular protein transport"/>
    <property type="evidence" value="ECO:0007669"/>
    <property type="project" value="InterPro"/>
</dbReference>
<dbReference type="InterPro" id="IPR028565">
    <property type="entry name" value="MHD"/>
</dbReference>
<dbReference type="InterPro" id="IPR036168">
    <property type="entry name" value="AP2_Mu_C_sf"/>
</dbReference>
<reference evidence="7" key="2">
    <citation type="submission" date="2025-09" db="UniProtKB">
        <authorList>
            <consortium name="Ensembl"/>
        </authorList>
    </citation>
    <scope>IDENTIFICATION</scope>
</reference>
<reference evidence="7" key="1">
    <citation type="submission" date="2025-08" db="UniProtKB">
        <authorList>
            <consortium name="Ensembl"/>
        </authorList>
    </citation>
    <scope>IDENTIFICATION</scope>
</reference>
<dbReference type="AlphaFoldDB" id="A0A8B9SEN8"/>
<evidence type="ECO:0000256" key="3">
    <source>
        <dbReference type="ARBA" id="ARBA00022927"/>
    </source>
</evidence>
<dbReference type="InterPro" id="IPR050431">
    <property type="entry name" value="Adaptor_comp_med_subunit"/>
</dbReference>
<dbReference type="PANTHER" id="PTHR10529">
    <property type="entry name" value="AP COMPLEX SUBUNIT MU"/>
    <property type="match status" value="1"/>
</dbReference>
<keyword evidence="2" id="KW-0813">Transport</keyword>
<dbReference type="Pfam" id="PF00928">
    <property type="entry name" value="Adap_comp_sub"/>
    <property type="match status" value="1"/>
</dbReference>
<keyword evidence="3" id="KW-0653">Protein transport</keyword>
<dbReference type="Ensembl" id="ENSAOWT00000031787.1">
    <property type="protein sequence ID" value="ENSAOWP00000028056.1"/>
    <property type="gene ID" value="ENSAOWG00000018877.1"/>
</dbReference>
<name>A0A8B9SEN8_APTOW</name>
<evidence type="ECO:0000313" key="8">
    <source>
        <dbReference type="Proteomes" id="UP000694424"/>
    </source>
</evidence>
<feature type="region of interest" description="Disordered" evidence="5">
    <location>
        <begin position="209"/>
        <end position="245"/>
    </location>
</feature>
<dbReference type="PROSITE" id="PS51072">
    <property type="entry name" value="MHD"/>
    <property type="match status" value="1"/>
</dbReference>
<sequence>MGAQASGGCPGRRWRLPAGPHRAEGPWRSLGTGQGWKPPPCRGDAGAPGSGSVPFKARLTCGRSRSPGSGDGEGGSSGCLRRGPPPPRHVRLRRLHPRPQGEAPDQPELQGRREHGRDRALHGPAAAEGGGGSPGAAADPRQSPLPLDQARQPVPGGRHQEERQRLPGLRLPLQGGGGLLRVLQGAGGGEHPGQLRHRLRAAGRADGLRLPADHGQQDPAGVHHPGGQQAGHGEVARPHHRHQRRVLAVRRHQVQEERGLHRRHRVREPAGRAGVGGGGGRLRRPRGLWGPGAGDGAAAAPQVSANGSVLLSEVVGTIKLKVFLSGMPELRLGLNDRVLFELTGRGKNKSVELEDVKFHQCVRLSRFDNDRTISFVPPDGDFELMSYRLNTQVKPLIWIESVIEKFSHSRVEIMVKAKGQFKKQSVANGVEIAVPVPSDADSPKFKTSVGSAKYLPEKNVVIWTIKSFPGGKEHLMRAHFGLPSVEK</sequence>
<dbReference type="InterPro" id="IPR001392">
    <property type="entry name" value="Clathrin_mu"/>
</dbReference>
<dbReference type="GO" id="GO:0030131">
    <property type="term" value="C:clathrin adaptor complex"/>
    <property type="evidence" value="ECO:0007669"/>
    <property type="project" value="InterPro"/>
</dbReference>
<proteinExistence type="predicted"/>
<dbReference type="Gene3D" id="2.60.40.1170">
    <property type="entry name" value="Mu homology domain, subdomain B"/>
    <property type="match status" value="2"/>
</dbReference>
<feature type="region of interest" description="Disordered" evidence="5">
    <location>
        <begin position="266"/>
        <end position="300"/>
    </location>
</feature>
<comment type="subcellular location">
    <subcellularLocation>
        <location evidence="1">Endomembrane system</location>
    </subcellularLocation>
</comment>
<feature type="compositionally biased region" description="Basic and acidic residues" evidence="5">
    <location>
        <begin position="110"/>
        <end position="121"/>
    </location>
</feature>
<protein>
    <submittedName>
        <fullName evidence="7">Adaptor related protein complex 1 subunit mu 2</fullName>
    </submittedName>
</protein>
<evidence type="ECO:0000313" key="7">
    <source>
        <dbReference type="Ensembl" id="ENSAOWP00000028056.1"/>
    </source>
</evidence>
<dbReference type="GO" id="GO:0016192">
    <property type="term" value="P:vesicle-mediated transport"/>
    <property type="evidence" value="ECO:0007669"/>
    <property type="project" value="InterPro"/>
</dbReference>
<organism evidence="7 8">
    <name type="scientific">Apteryx owenii</name>
    <name type="common">Little spotted kiwi</name>
    <dbReference type="NCBI Taxonomy" id="8824"/>
    <lineage>
        <taxon>Eukaryota</taxon>
        <taxon>Metazoa</taxon>
        <taxon>Chordata</taxon>
        <taxon>Craniata</taxon>
        <taxon>Vertebrata</taxon>
        <taxon>Euteleostomi</taxon>
        <taxon>Archelosauria</taxon>
        <taxon>Archosauria</taxon>
        <taxon>Dinosauria</taxon>
        <taxon>Saurischia</taxon>
        <taxon>Theropoda</taxon>
        <taxon>Coelurosauria</taxon>
        <taxon>Aves</taxon>
        <taxon>Palaeognathae</taxon>
        <taxon>Apterygiformes</taxon>
        <taxon>Apterygidae</taxon>
        <taxon>Apteryx</taxon>
    </lineage>
</organism>
<keyword evidence="4" id="KW-0472">Membrane</keyword>
<evidence type="ECO:0000256" key="1">
    <source>
        <dbReference type="ARBA" id="ARBA00004308"/>
    </source>
</evidence>
<feature type="region of interest" description="Disordered" evidence="5">
    <location>
        <begin position="1"/>
        <end position="175"/>
    </location>
</feature>
<dbReference type="PRINTS" id="PR00314">
    <property type="entry name" value="CLATHRINADPT"/>
</dbReference>
<keyword evidence="8" id="KW-1185">Reference proteome</keyword>
<dbReference type="SUPFAM" id="SSF49447">
    <property type="entry name" value="Second domain of Mu2 adaptin subunit (ap50) of ap2 adaptor"/>
    <property type="match status" value="1"/>
</dbReference>
<dbReference type="GO" id="GO:0012505">
    <property type="term" value="C:endomembrane system"/>
    <property type="evidence" value="ECO:0007669"/>
    <property type="project" value="UniProtKB-SubCell"/>
</dbReference>
<evidence type="ECO:0000256" key="4">
    <source>
        <dbReference type="ARBA" id="ARBA00023136"/>
    </source>
</evidence>
<dbReference type="Proteomes" id="UP000694424">
    <property type="component" value="Unplaced"/>
</dbReference>
<evidence type="ECO:0000256" key="2">
    <source>
        <dbReference type="ARBA" id="ARBA00022448"/>
    </source>
</evidence>
<evidence type="ECO:0000259" key="6">
    <source>
        <dbReference type="PROSITE" id="PS51072"/>
    </source>
</evidence>
<feature type="domain" description="MHD" evidence="6">
    <location>
        <begin position="288"/>
        <end position="487"/>
    </location>
</feature>
<accession>A0A8B9SEN8</accession>
<evidence type="ECO:0000256" key="5">
    <source>
        <dbReference type="SAM" id="MobiDB-lite"/>
    </source>
</evidence>